<proteinExistence type="predicted"/>
<reference evidence="1 2" key="1">
    <citation type="journal article" date="2021" name="Elife">
        <title>Chloroplast acquisition without the gene transfer in kleptoplastic sea slugs, Plakobranchus ocellatus.</title>
        <authorList>
            <person name="Maeda T."/>
            <person name="Takahashi S."/>
            <person name="Yoshida T."/>
            <person name="Shimamura S."/>
            <person name="Takaki Y."/>
            <person name="Nagai Y."/>
            <person name="Toyoda A."/>
            <person name="Suzuki Y."/>
            <person name="Arimoto A."/>
            <person name="Ishii H."/>
            <person name="Satoh N."/>
            <person name="Nishiyama T."/>
            <person name="Hasebe M."/>
            <person name="Maruyama T."/>
            <person name="Minagawa J."/>
            <person name="Obokata J."/>
            <person name="Shigenobu S."/>
        </authorList>
    </citation>
    <scope>NUCLEOTIDE SEQUENCE [LARGE SCALE GENOMIC DNA]</scope>
</reference>
<organism evidence="1 2">
    <name type="scientific">Elysia marginata</name>
    <dbReference type="NCBI Taxonomy" id="1093978"/>
    <lineage>
        <taxon>Eukaryota</taxon>
        <taxon>Metazoa</taxon>
        <taxon>Spiralia</taxon>
        <taxon>Lophotrochozoa</taxon>
        <taxon>Mollusca</taxon>
        <taxon>Gastropoda</taxon>
        <taxon>Heterobranchia</taxon>
        <taxon>Euthyneura</taxon>
        <taxon>Panpulmonata</taxon>
        <taxon>Sacoglossa</taxon>
        <taxon>Placobranchoidea</taxon>
        <taxon>Plakobranchidae</taxon>
        <taxon>Elysia</taxon>
    </lineage>
</organism>
<dbReference type="EMBL" id="BMAT01010254">
    <property type="protein sequence ID" value="GFS23234.1"/>
    <property type="molecule type" value="Genomic_DNA"/>
</dbReference>
<protein>
    <submittedName>
        <fullName evidence="1">RNA helicase</fullName>
    </submittedName>
</protein>
<accession>A0AAV4JKH8</accession>
<evidence type="ECO:0000313" key="1">
    <source>
        <dbReference type="EMBL" id="GFS23234.1"/>
    </source>
</evidence>
<comment type="caution">
    <text evidence="1">The sequence shown here is derived from an EMBL/GenBank/DDBJ whole genome shotgun (WGS) entry which is preliminary data.</text>
</comment>
<keyword evidence="1" id="KW-0378">Hydrolase</keyword>
<gene>
    <name evidence="1" type="ORF">ElyMa_005128400</name>
</gene>
<keyword evidence="2" id="KW-1185">Reference proteome</keyword>
<name>A0AAV4JKH8_9GAST</name>
<sequence length="379" mass="41602">MPAVACPIPGCDYVTADLDAAIVAAIVAALITAHTTTHTHGATAAVKADRVKRPVISAAGTSEDWQYFISRWSDYVEATKVTGRDRALQLLECCDEPLRKDITRSAGGSLTHKTEAEILAAIKKLAVCQENTMVARVALHNMRQDRDEPIRAFGARLAGQASVCKFTIECPHELCGRDVNYTDAILRDPLIRGTADSDIQLDLLSDKNQDMSLEDVLQFVEAKEAGKRSASRLLDTHVTDATSDMVDATSSSYKKKHRLALQADKKETCTYCGQIGHGVRSPARARRTDCPAYGHRCKLCNRDHHYESVCRSKDRPLKGRPQSANCEGAVFDTLCTVTSSPASKINRSISLDHHLFDNMSQTWTKKGSQPQPFAGPHRI</sequence>
<dbReference type="AlphaFoldDB" id="A0AAV4JKH8"/>
<dbReference type="GO" id="GO:0004386">
    <property type="term" value="F:helicase activity"/>
    <property type="evidence" value="ECO:0007669"/>
    <property type="project" value="UniProtKB-KW"/>
</dbReference>
<keyword evidence="1" id="KW-0547">Nucleotide-binding</keyword>
<evidence type="ECO:0000313" key="2">
    <source>
        <dbReference type="Proteomes" id="UP000762676"/>
    </source>
</evidence>
<keyword evidence="1" id="KW-0067">ATP-binding</keyword>
<dbReference type="Proteomes" id="UP000762676">
    <property type="component" value="Unassembled WGS sequence"/>
</dbReference>
<keyword evidence="1" id="KW-0347">Helicase</keyword>